<dbReference type="InterPro" id="IPR032787">
    <property type="entry name" value="Prok-E2_D"/>
</dbReference>
<comment type="caution">
    <text evidence="1">The sequence shown here is derived from an EMBL/GenBank/DDBJ whole genome shotgun (WGS) entry which is preliminary data.</text>
</comment>
<reference evidence="1 2" key="1">
    <citation type="submission" date="2016-11" db="EMBL/GenBank/DDBJ databases">
        <title>Whole genomes of Flavobacteriaceae.</title>
        <authorList>
            <person name="Stine C."/>
            <person name="Li C."/>
            <person name="Tadesse D."/>
        </authorList>
    </citation>
    <scope>NUCLEOTIDE SEQUENCE [LARGE SCALE GENOMIC DNA]</scope>
    <source>
        <strain evidence="1 2">CCUG 59446</strain>
    </source>
</reference>
<evidence type="ECO:0000313" key="1">
    <source>
        <dbReference type="EMBL" id="OXA99150.1"/>
    </source>
</evidence>
<gene>
    <name evidence="1" type="ORF">B0A75_12065</name>
</gene>
<protein>
    <submittedName>
        <fullName evidence="1">PRTRC system protein B</fullName>
    </submittedName>
</protein>
<keyword evidence="2" id="KW-1185">Reference proteome</keyword>
<dbReference type="RefSeq" id="WP_089054533.1">
    <property type="nucleotide sequence ID" value="NZ_MUHA01000016.1"/>
</dbReference>
<evidence type="ECO:0000313" key="2">
    <source>
        <dbReference type="Proteomes" id="UP000198336"/>
    </source>
</evidence>
<dbReference type="Proteomes" id="UP000198336">
    <property type="component" value="Unassembled WGS sequence"/>
</dbReference>
<dbReference type="EMBL" id="MUHA01000016">
    <property type="protein sequence ID" value="OXA99150.1"/>
    <property type="molecule type" value="Genomic_DNA"/>
</dbReference>
<name>A0A226I0K2_9FLAO</name>
<dbReference type="AlphaFoldDB" id="A0A226I0K2"/>
<sequence>MKNTNDITASFGTLYYPKSALVFYQARTDNDVYVEHFDMDKNGNPVNAHPLTEREANALAKSLQTERVVDKAFLSPKGIVPTNILHFNPSENGKVLWYSKAQEKELFFVKTLGIPSAKAKIPTLLWHADKQHLYLFALANNGRPKEQSFLYHAPFFNVYENGNVCMGTVDVNIKKSTSLEEFISAWENYFFNSYFSHLMQGHNPVKENCVTLWKKLVTTHEAFPSEVLIKNNKKLKNLLP</sequence>
<organism evidence="1 2">
    <name type="scientific">Flavobacterium oncorhynchi</name>
    <dbReference type="NCBI Taxonomy" id="728056"/>
    <lineage>
        <taxon>Bacteria</taxon>
        <taxon>Pseudomonadati</taxon>
        <taxon>Bacteroidota</taxon>
        <taxon>Flavobacteriia</taxon>
        <taxon>Flavobacteriales</taxon>
        <taxon>Flavobacteriaceae</taxon>
        <taxon>Flavobacterium</taxon>
    </lineage>
</organism>
<proteinExistence type="predicted"/>
<accession>A0A226I0K2</accession>
<dbReference type="Pfam" id="PF14460">
    <property type="entry name" value="Prok-E2_D"/>
    <property type="match status" value="1"/>
</dbReference>